<dbReference type="Gramene" id="TraesCS1B03G0288100.1">
    <property type="protein sequence ID" value="TraesCS1B03G0288100.1.CDS1"/>
    <property type="gene ID" value="TraesCS1B03G0288100"/>
</dbReference>
<keyword evidence="7" id="KW-0805">Transcription regulation</keyword>
<keyword evidence="5" id="KW-0863">Zinc-finger</keyword>
<comment type="subcellular location">
    <subcellularLocation>
        <location evidence="2">Nucleus</location>
    </subcellularLocation>
</comment>
<keyword evidence="8" id="KW-0238">DNA-binding</keyword>
<evidence type="ECO:0000259" key="13">
    <source>
        <dbReference type="PROSITE" id="PS51523"/>
    </source>
</evidence>
<evidence type="ECO:0000256" key="10">
    <source>
        <dbReference type="ARBA" id="ARBA00023163"/>
    </source>
</evidence>
<dbReference type="Gramene" id="TraesNOR1B03G00231050.1">
    <property type="protein sequence ID" value="TraesNOR1B03G00231050.1.CDS1"/>
    <property type="gene ID" value="TraesNOR1B03G00231050"/>
</dbReference>
<dbReference type="Pfam" id="PF04770">
    <property type="entry name" value="ZF-HD_dimer"/>
    <property type="match status" value="1"/>
</dbReference>
<evidence type="ECO:0000256" key="1">
    <source>
        <dbReference type="ARBA" id="ARBA00004049"/>
    </source>
</evidence>
<evidence type="ECO:0000256" key="5">
    <source>
        <dbReference type="ARBA" id="ARBA00022771"/>
    </source>
</evidence>
<dbReference type="Gramene" id="TraesARI1B03G00231220.1">
    <property type="protein sequence ID" value="TraesARI1B03G00231220.1.CDS1"/>
    <property type="gene ID" value="TraesARI1B03G00231220"/>
</dbReference>
<feature type="compositionally biased region" description="Pro residues" evidence="12">
    <location>
        <begin position="281"/>
        <end position="290"/>
    </location>
</feature>
<keyword evidence="9" id="KW-0371">Homeobox</keyword>
<evidence type="ECO:0000256" key="8">
    <source>
        <dbReference type="ARBA" id="ARBA00023125"/>
    </source>
</evidence>
<dbReference type="SMR" id="A0A3B5YT12"/>
<evidence type="ECO:0000256" key="2">
    <source>
        <dbReference type="ARBA" id="ARBA00004123"/>
    </source>
</evidence>
<reference evidence="14" key="1">
    <citation type="submission" date="2018-08" db="EMBL/GenBank/DDBJ databases">
        <authorList>
            <person name="Rossello M."/>
        </authorList>
    </citation>
    <scope>NUCLEOTIDE SEQUENCE [LARGE SCALE GENOMIC DNA]</scope>
    <source>
        <strain evidence="14">cv. Chinese Spring</strain>
    </source>
</reference>
<feature type="region of interest" description="Disordered" evidence="12">
    <location>
        <begin position="94"/>
        <end position="147"/>
    </location>
</feature>
<dbReference type="Gramene" id="TraesJAG1B03G00227380.1">
    <property type="protein sequence ID" value="TraesJAG1B03G00227380.1.CDS1"/>
    <property type="gene ID" value="TraesJAG1B03G00227380"/>
</dbReference>
<dbReference type="Gramene" id="TraesCS1B02G106800.1">
    <property type="protein sequence ID" value="TraesCS1B02G106800.1.cds1"/>
    <property type="gene ID" value="TraesCS1B02G106800"/>
</dbReference>
<keyword evidence="6" id="KW-0862">Zinc</keyword>
<protein>
    <recommendedName>
        <fullName evidence="13">ZF-HD dimerization-type domain-containing protein</fullName>
    </recommendedName>
</protein>
<keyword evidence="11" id="KW-0539">Nucleus</keyword>
<dbReference type="AlphaFoldDB" id="A0A3B5YT12"/>
<dbReference type="Gramene" id="TraesMAC1B03G00230030.1">
    <property type="protein sequence ID" value="TraesMAC1B03G00230030.1.CDS1"/>
    <property type="gene ID" value="TraesMAC1B03G00230030"/>
</dbReference>
<accession>A0A3B5YT12</accession>
<dbReference type="EnsemblPlants" id="TraesCS1B02G106800.1">
    <property type="protein sequence ID" value="TraesCS1B02G106800.1.cds1"/>
    <property type="gene ID" value="TraesCS1B02G106800"/>
</dbReference>
<evidence type="ECO:0000256" key="4">
    <source>
        <dbReference type="ARBA" id="ARBA00022723"/>
    </source>
</evidence>
<feature type="compositionally biased region" description="Polar residues" evidence="12">
    <location>
        <begin position="264"/>
        <end position="275"/>
    </location>
</feature>
<dbReference type="InterPro" id="IPR009057">
    <property type="entry name" value="Homeodomain-like_sf"/>
</dbReference>
<dbReference type="Proteomes" id="UP000019116">
    <property type="component" value="Chromosome 1B"/>
</dbReference>
<dbReference type="InterPro" id="IPR006456">
    <property type="entry name" value="ZF_HD_homeobox_Cys/His_dimer"/>
</dbReference>
<dbReference type="Gramene" id="TraesPARA_EIv1.0_0131690.1">
    <property type="protein sequence ID" value="TraesPARA_EIv1.0_0131690.1.CDS1"/>
    <property type="gene ID" value="TraesPARA_EIv1.0_0131690"/>
</dbReference>
<evidence type="ECO:0000256" key="11">
    <source>
        <dbReference type="ARBA" id="ARBA00023242"/>
    </source>
</evidence>
<dbReference type="GO" id="GO:0000976">
    <property type="term" value="F:transcription cis-regulatory region binding"/>
    <property type="evidence" value="ECO:0000318"/>
    <property type="project" value="GO_Central"/>
</dbReference>
<dbReference type="RefSeq" id="XP_044355910.1">
    <property type="nucleotide sequence ID" value="XM_044499975.1"/>
</dbReference>
<evidence type="ECO:0000256" key="9">
    <source>
        <dbReference type="ARBA" id="ARBA00023155"/>
    </source>
</evidence>
<dbReference type="Gramene" id="TraesCLE_scaffold_011365_01G000200.1">
    <property type="protein sequence ID" value="TraesCLE_scaffold_011365_01G000200.1"/>
    <property type="gene ID" value="TraesCLE_scaffold_011365_01G000200"/>
</dbReference>
<dbReference type="Gene3D" id="1.10.10.60">
    <property type="entry name" value="Homeodomain-like"/>
    <property type="match status" value="1"/>
</dbReference>
<dbReference type="NCBIfam" id="TIGR01565">
    <property type="entry name" value="homeo_ZF_HD"/>
    <property type="match status" value="1"/>
</dbReference>
<evidence type="ECO:0000256" key="3">
    <source>
        <dbReference type="ARBA" id="ARBA00011416"/>
    </source>
</evidence>
<dbReference type="GO" id="GO:0006355">
    <property type="term" value="P:regulation of DNA-templated transcription"/>
    <property type="evidence" value="ECO:0000318"/>
    <property type="project" value="GO_Central"/>
</dbReference>
<dbReference type="InterPro" id="IPR006455">
    <property type="entry name" value="Homeodomain_ZF_HD"/>
</dbReference>
<comment type="subunit">
    <text evidence="3">Homo- and heterodimer with other ZFHD proteins.</text>
</comment>
<dbReference type="GO" id="GO:0005634">
    <property type="term" value="C:nucleus"/>
    <property type="evidence" value="ECO:0000318"/>
    <property type="project" value="GO_Central"/>
</dbReference>
<dbReference type="GO" id="GO:0008270">
    <property type="term" value="F:zinc ion binding"/>
    <property type="evidence" value="ECO:0007669"/>
    <property type="project" value="UniProtKB-KW"/>
</dbReference>
<keyword evidence="4" id="KW-0479">Metal-binding</keyword>
<sequence length="290" mass="32184">MDVKYPSGSVKRQAAVAPTVQEVKYNECGRNHALASGGHVVDGCGEWMPLGDLNPADASSYKCAACGCHRSFHRKVMTERSPPLAPMVETVLHGLPQRRKEETPEDRLPGVDSDTNSDGTEYDSDATEYDSEATEYDDERSMPQPLQPPPVYHPVQVTQQPPACISSGQHNFLPRALQIQRLPAQLSPATAPPPHGVTSERKRSRTTFTTDQKLQMEELSEHLGWRLQKRDKDFIEARCHDIGVSKKVFRNWMNNKKRKPPSGHNASAATSSTVGPSRLRLPPPPSHHQC</sequence>
<proteinExistence type="predicted"/>
<evidence type="ECO:0000256" key="7">
    <source>
        <dbReference type="ARBA" id="ARBA00023015"/>
    </source>
</evidence>
<feature type="domain" description="ZF-HD dimerization-type" evidence="13">
    <location>
        <begin position="25"/>
        <end position="76"/>
    </location>
</feature>
<dbReference type="PROSITE" id="PS51523">
    <property type="entry name" value="ZF_HD_DIMER"/>
    <property type="match status" value="1"/>
</dbReference>
<dbReference type="Gramene" id="TraesJUL1B03G00226810.1">
    <property type="protein sequence ID" value="TraesJUL1B03G00226810.1.CDS1"/>
    <property type="gene ID" value="TraesJUL1B03G00226810"/>
</dbReference>
<gene>
    <name evidence="14" type="primary">LOC123077678</name>
</gene>
<dbReference type="Gramene" id="TraesSYM1B03G00233230.1">
    <property type="protein sequence ID" value="TraesSYM1B03G00233230.1.CDS1"/>
    <property type="gene ID" value="TraesSYM1B03G00233230"/>
</dbReference>
<dbReference type="OrthoDB" id="682018at2759"/>
<dbReference type="Gramene" id="TraesWEE_scaffold_029113_01G000100.1">
    <property type="protein sequence ID" value="TraesWEE_scaffold_029113_01G000100.1"/>
    <property type="gene ID" value="TraesWEE_scaffold_029113_01G000100"/>
</dbReference>
<feature type="compositionally biased region" description="Acidic residues" evidence="12">
    <location>
        <begin position="120"/>
        <end position="138"/>
    </location>
</feature>
<dbReference type="SUPFAM" id="SSF46689">
    <property type="entry name" value="Homeodomain-like"/>
    <property type="match status" value="1"/>
</dbReference>
<dbReference type="PANTHER" id="PTHR31948">
    <property type="entry name" value="ZINC-FINGER HOMEODOMAIN PROTEIN 2"/>
    <property type="match status" value="1"/>
</dbReference>
<feature type="region of interest" description="Disordered" evidence="12">
    <location>
        <begin position="187"/>
        <end position="206"/>
    </location>
</feature>
<evidence type="ECO:0000256" key="6">
    <source>
        <dbReference type="ARBA" id="ARBA00022833"/>
    </source>
</evidence>
<keyword evidence="15" id="KW-1185">Reference proteome</keyword>
<organism evidence="14">
    <name type="scientific">Triticum aestivum</name>
    <name type="common">Wheat</name>
    <dbReference type="NCBI Taxonomy" id="4565"/>
    <lineage>
        <taxon>Eukaryota</taxon>
        <taxon>Viridiplantae</taxon>
        <taxon>Streptophyta</taxon>
        <taxon>Embryophyta</taxon>
        <taxon>Tracheophyta</taxon>
        <taxon>Spermatophyta</taxon>
        <taxon>Magnoliopsida</taxon>
        <taxon>Liliopsida</taxon>
        <taxon>Poales</taxon>
        <taxon>Poaceae</taxon>
        <taxon>BOP clade</taxon>
        <taxon>Pooideae</taxon>
        <taxon>Triticodae</taxon>
        <taxon>Triticeae</taxon>
        <taxon>Triticinae</taxon>
        <taxon>Triticum</taxon>
    </lineage>
</organism>
<dbReference type="Gramene" id="TraesSTA1B03G00226030.1">
    <property type="protein sequence ID" value="TraesSTA1B03G00226030.1.CDS1"/>
    <property type="gene ID" value="TraesSTA1B03G00226030"/>
</dbReference>
<feature type="region of interest" description="Disordered" evidence="12">
    <location>
        <begin position="254"/>
        <end position="290"/>
    </location>
</feature>
<dbReference type="OMA" id="DEWCHDI"/>
<dbReference type="STRING" id="4565.A0A3B5YT12"/>
<dbReference type="PANTHER" id="PTHR31948:SF52">
    <property type="entry name" value="ZINC-FINGER HOMEODOMAIN PROTEIN 9"/>
    <property type="match status" value="1"/>
</dbReference>
<dbReference type="GO" id="GO:0003700">
    <property type="term" value="F:DNA-binding transcription factor activity"/>
    <property type="evidence" value="ECO:0000318"/>
    <property type="project" value="GO_Central"/>
</dbReference>
<reference evidence="14" key="2">
    <citation type="submission" date="2018-10" db="UniProtKB">
        <authorList>
            <consortium name="EnsemblPlants"/>
        </authorList>
    </citation>
    <scope>IDENTIFICATION</scope>
</reference>
<dbReference type="GeneID" id="123077678"/>
<name>A0A3B5YT12_WHEAT</name>
<comment type="function">
    <text evidence="1">Putative transcription factor.</text>
</comment>
<dbReference type="Gramene" id="TraesKAR1B01G0086520.1">
    <property type="protein sequence ID" value="cds.TraesKAR1B01G0086520.1"/>
    <property type="gene ID" value="TraesKAR1B01G0086520"/>
</dbReference>
<dbReference type="Gramene" id="TraesLAC1B03G00231190.1">
    <property type="protein sequence ID" value="TraesLAC1B03G00231190.1.CDS1"/>
    <property type="gene ID" value="TraesLAC1B03G00231190"/>
</dbReference>
<evidence type="ECO:0000313" key="14">
    <source>
        <dbReference type="EnsemblPlants" id="TraesCS1B02G106800.1.cds1"/>
    </source>
</evidence>
<evidence type="ECO:0000313" key="15">
    <source>
        <dbReference type="Proteomes" id="UP000019116"/>
    </source>
</evidence>
<keyword evidence="10" id="KW-0804">Transcription</keyword>
<evidence type="ECO:0000256" key="12">
    <source>
        <dbReference type="SAM" id="MobiDB-lite"/>
    </source>
</evidence>
<dbReference type="NCBIfam" id="TIGR01566">
    <property type="entry name" value="ZF_HD_prot_N"/>
    <property type="match status" value="1"/>
</dbReference>
<dbReference type="Gramene" id="TraesROB_scaffold_041263_01G000200.1">
    <property type="protein sequence ID" value="TraesROB_scaffold_041263_01G000200.1"/>
    <property type="gene ID" value="TraesROB_scaffold_041263_01G000200"/>
</dbReference>
<dbReference type="Gramene" id="TraesLDM1B03G00227370.1">
    <property type="protein sequence ID" value="TraesLDM1B03G00227370.1.CDS1"/>
    <property type="gene ID" value="TraesLDM1B03G00227370"/>
</dbReference>
<feature type="compositionally biased region" description="Basic and acidic residues" evidence="12">
    <location>
        <begin position="98"/>
        <end position="109"/>
    </location>
</feature>